<sequence>MRHADKYGLGFNATPTSAAPLRLLEVPAELRKEPTGGACVGLNLPKNSLPVPGSAGKEKLPRRKKPCEEPDSKGTPTSRGWQRKSN</sequence>
<keyword evidence="3" id="KW-1185">Reference proteome</keyword>
<name>A0A3B3QM93_9TELE</name>
<protein>
    <submittedName>
        <fullName evidence="2">Uncharacterized protein</fullName>
    </submittedName>
</protein>
<accession>A0A3B3QM93</accession>
<organism evidence="2 3">
    <name type="scientific">Paramormyrops kingsleyae</name>
    <dbReference type="NCBI Taxonomy" id="1676925"/>
    <lineage>
        <taxon>Eukaryota</taxon>
        <taxon>Metazoa</taxon>
        <taxon>Chordata</taxon>
        <taxon>Craniata</taxon>
        <taxon>Vertebrata</taxon>
        <taxon>Euteleostomi</taxon>
        <taxon>Actinopterygii</taxon>
        <taxon>Neopterygii</taxon>
        <taxon>Teleostei</taxon>
        <taxon>Osteoglossocephala</taxon>
        <taxon>Osteoglossomorpha</taxon>
        <taxon>Osteoglossiformes</taxon>
        <taxon>Mormyridae</taxon>
        <taxon>Paramormyrops</taxon>
    </lineage>
</organism>
<evidence type="ECO:0000313" key="3">
    <source>
        <dbReference type="Proteomes" id="UP000261540"/>
    </source>
</evidence>
<dbReference type="Proteomes" id="UP000261540">
    <property type="component" value="Unplaced"/>
</dbReference>
<evidence type="ECO:0000313" key="2">
    <source>
        <dbReference type="Ensembl" id="ENSPKIP00000007847.1"/>
    </source>
</evidence>
<dbReference type="AlphaFoldDB" id="A0A3B3QM93"/>
<evidence type="ECO:0000256" key="1">
    <source>
        <dbReference type="SAM" id="MobiDB-lite"/>
    </source>
</evidence>
<proteinExistence type="predicted"/>
<dbReference type="Ensembl" id="ENSPKIT00000031915.1">
    <property type="protein sequence ID" value="ENSPKIP00000007847.1"/>
    <property type="gene ID" value="ENSPKIG00000023586.1"/>
</dbReference>
<reference evidence="2" key="2">
    <citation type="submission" date="2025-09" db="UniProtKB">
        <authorList>
            <consortium name="Ensembl"/>
        </authorList>
    </citation>
    <scope>IDENTIFICATION</scope>
</reference>
<reference evidence="2" key="1">
    <citation type="submission" date="2025-08" db="UniProtKB">
        <authorList>
            <consortium name="Ensembl"/>
        </authorList>
    </citation>
    <scope>IDENTIFICATION</scope>
</reference>
<feature type="region of interest" description="Disordered" evidence="1">
    <location>
        <begin position="34"/>
        <end position="86"/>
    </location>
</feature>